<name>A0A2N3Y813_SACSN</name>
<comment type="caution">
    <text evidence="2">The sequence shown here is derived from an EMBL/GenBank/DDBJ whole genome shotgun (WGS) entry which is preliminary data.</text>
</comment>
<evidence type="ECO:0000313" key="3">
    <source>
        <dbReference type="Proteomes" id="UP000233786"/>
    </source>
</evidence>
<dbReference type="OrthoDB" id="3692582at2"/>
<dbReference type="EMBL" id="PJNB01000001">
    <property type="protein sequence ID" value="PKW19069.1"/>
    <property type="molecule type" value="Genomic_DNA"/>
</dbReference>
<keyword evidence="3" id="KW-1185">Reference proteome</keyword>
<dbReference type="Proteomes" id="UP000233786">
    <property type="component" value="Unassembled WGS sequence"/>
</dbReference>
<dbReference type="Pfam" id="PF02575">
    <property type="entry name" value="YbaB_DNA_bd"/>
    <property type="match status" value="1"/>
</dbReference>
<dbReference type="RefSeq" id="WP_101376995.1">
    <property type="nucleotide sequence ID" value="NZ_CP061007.1"/>
</dbReference>
<dbReference type="STRING" id="994479.GCA_000194155_05292"/>
<feature type="compositionally biased region" description="Basic and acidic residues" evidence="1">
    <location>
        <begin position="7"/>
        <end position="19"/>
    </location>
</feature>
<dbReference type="InterPro" id="IPR036894">
    <property type="entry name" value="YbaB-like_sf"/>
</dbReference>
<feature type="compositionally biased region" description="Polar residues" evidence="1">
    <location>
        <begin position="20"/>
        <end position="43"/>
    </location>
</feature>
<feature type="region of interest" description="Disordered" evidence="1">
    <location>
        <begin position="1"/>
        <end position="43"/>
    </location>
</feature>
<dbReference type="Gene3D" id="3.30.1310.10">
    <property type="entry name" value="Nucleoid-associated protein YbaB-like domain"/>
    <property type="match status" value="1"/>
</dbReference>
<dbReference type="AlphaFoldDB" id="A0A2N3Y813"/>
<dbReference type="GO" id="GO:0003677">
    <property type="term" value="F:DNA binding"/>
    <property type="evidence" value="ECO:0007669"/>
    <property type="project" value="UniProtKB-KW"/>
</dbReference>
<reference evidence="2" key="1">
    <citation type="submission" date="2017-12" db="EMBL/GenBank/DDBJ databases">
        <title>Sequencing the genomes of 1000 Actinobacteria strains.</title>
        <authorList>
            <person name="Klenk H.-P."/>
        </authorList>
    </citation>
    <scope>NUCLEOTIDE SEQUENCE [LARGE SCALE GENOMIC DNA]</scope>
    <source>
        <strain evidence="2">DSM 44228</strain>
    </source>
</reference>
<keyword evidence="2" id="KW-0238">DNA-binding</keyword>
<protein>
    <submittedName>
        <fullName evidence="2">DNA-binding protein YbaB</fullName>
    </submittedName>
</protein>
<organism evidence="2 3">
    <name type="scientific">Saccharopolyspora spinosa</name>
    <dbReference type="NCBI Taxonomy" id="60894"/>
    <lineage>
        <taxon>Bacteria</taxon>
        <taxon>Bacillati</taxon>
        <taxon>Actinomycetota</taxon>
        <taxon>Actinomycetes</taxon>
        <taxon>Pseudonocardiales</taxon>
        <taxon>Pseudonocardiaceae</taxon>
        <taxon>Saccharopolyspora</taxon>
    </lineage>
</organism>
<dbReference type="SUPFAM" id="SSF82607">
    <property type="entry name" value="YbaB-like"/>
    <property type="match status" value="1"/>
</dbReference>
<proteinExistence type="predicted"/>
<dbReference type="InterPro" id="IPR004401">
    <property type="entry name" value="YbaB/EbfC"/>
</dbReference>
<sequence>MSSASERIQEMMRKFEEQAQKASELQSAMQGMQATASSPDRSVTVTVAPSGAVLDLRLAPNAVRQSANDLQQQIMATIRQATASAAEQLNNTVAPILGDQFDKFQEAFNVESMAIKPTTGDETPNQAGPAATPSPQREPNAGQAPSKRPPQRSTDYGDDDFSAGSFLR</sequence>
<evidence type="ECO:0000256" key="1">
    <source>
        <dbReference type="SAM" id="MobiDB-lite"/>
    </source>
</evidence>
<gene>
    <name evidence="2" type="ORF">A8926_7215</name>
</gene>
<feature type="region of interest" description="Disordered" evidence="1">
    <location>
        <begin position="115"/>
        <end position="168"/>
    </location>
</feature>
<accession>A0A2N3Y813</accession>
<evidence type="ECO:0000313" key="2">
    <source>
        <dbReference type="EMBL" id="PKW19069.1"/>
    </source>
</evidence>